<dbReference type="AlphaFoldDB" id="A0A1F6P7X7"/>
<organism evidence="1 2">
    <name type="scientific">Candidatus Magasanikbacteria bacterium RIFOXYD1_FULL_40_23</name>
    <dbReference type="NCBI Taxonomy" id="1798705"/>
    <lineage>
        <taxon>Bacteria</taxon>
        <taxon>Candidatus Magasanikiibacteriota</taxon>
    </lineage>
</organism>
<accession>A0A1F6P7X7</accession>
<dbReference type="InterPro" id="IPR004027">
    <property type="entry name" value="SEC_C_motif"/>
</dbReference>
<dbReference type="Gene3D" id="3.10.450.50">
    <property type="match status" value="1"/>
</dbReference>
<evidence type="ECO:0000313" key="2">
    <source>
        <dbReference type="Proteomes" id="UP000176634"/>
    </source>
</evidence>
<dbReference type="EMBL" id="MFRA01000008">
    <property type="protein sequence ID" value="OGH92073.1"/>
    <property type="molecule type" value="Genomic_DNA"/>
</dbReference>
<protein>
    <recommendedName>
        <fullName evidence="3">SEC-C domain-containing protein</fullName>
    </recommendedName>
</protein>
<evidence type="ECO:0008006" key="3">
    <source>
        <dbReference type="Google" id="ProtNLM"/>
    </source>
</evidence>
<reference evidence="1 2" key="1">
    <citation type="journal article" date="2016" name="Nat. Commun.">
        <title>Thousands of microbial genomes shed light on interconnected biogeochemical processes in an aquifer system.</title>
        <authorList>
            <person name="Anantharaman K."/>
            <person name="Brown C.T."/>
            <person name="Hug L.A."/>
            <person name="Sharon I."/>
            <person name="Castelle C.J."/>
            <person name="Probst A.J."/>
            <person name="Thomas B.C."/>
            <person name="Singh A."/>
            <person name="Wilkins M.J."/>
            <person name="Karaoz U."/>
            <person name="Brodie E.L."/>
            <person name="Williams K.H."/>
            <person name="Hubbard S.S."/>
            <person name="Banfield J.F."/>
        </authorList>
    </citation>
    <scope>NUCLEOTIDE SEQUENCE [LARGE SCALE GENOMIC DNA]</scope>
</reference>
<name>A0A1F6P7X7_9BACT</name>
<evidence type="ECO:0000313" key="1">
    <source>
        <dbReference type="EMBL" id="OGH92073.1"/>
    </source>
</evidence>
<comment type="caution">
    <text evidence="1">The sequence shown here is derived from an EMBL/GenBank/DDBJ whole genome shotgun (WGS) entry which is preliminary data.</text>
</comment>
<proteinExistence type="predicted"/>
<dbReference type="SUPFAM" id="SSF103642">
    <property type="entry name" value="Sec-C motif"/>
    <property type="match status" value="1"/>
</dbReference>
<gene>
    <name evidence="1" type="ORF">A2563_00590</name>
</gene>
<dbReference type="Proteomes" id="UP000176634">
    <property type="component" value="Unassembled WGS sequence"/>
</dbReference>
<sequence>MELSTVFRKLKYMKISRNDSCPCGNNKKYKKCCLQKNIKTGYVYVGQDYAEDKENVEVVIKYCVPSAVVFRNFDIDLPNNLHMRQSSGQLNISIDRTISKKLYDDLTLMIKDKPENVKVEDAQKVAEATEFIIGYIRQTLPVINQEIIDRKYSEGHIFVRTFSIVDIFDVGILDKKLGWGGFAMLPWPSPLPAFTINKGLSDFGDAIFVRDMIEAMTAFFYFNYDDCIRKIITSLENCFIMHYKLPSKKQRSFLYKLKFLRPFLRSPKILNLIDEYIIEDNYDYKEKNLKILRQNIKYVYDMRNQIVHNELRCDPGLFGIYKKAIGTLYYIYQGFFIEEGKRAYIFSFQRQFLVIDENYSGLLVIKDIKDTGKEKIISTKEELDNAIFNNLEITKNEVVEFKNKSRKIPNQNYSKVPREILENLGQPIMLHPKATKKDTPRQT</sequence>
<dbReference type="STRING" id="1798705.A2563_00590"/>
<dbReference type="Pfam" id="PF02810">
    <property type="entry name" value="SEC-C"/>
    <property type="match status" value="1"/>
</dbReference>